<dbReference type="InterPro" id="IPR056884">
    <property type="entry name" value="NPHP3-like_N"/>
</dbReference>
<evidence type="ECO:0000313" key="4">
    <source>
        <dbReference type="EMBL" id="KAB5590975.1"/>
    </source>
</evidence>
<feature type="compositionally biased region" description="Polar residues" evidence="2">
    <location>
        <begin position="35"/>
        <end position="60"/>
    </location>
</feature>
<comment type="caution">
    <text evidence="4">The sequence shown here is derived from an EMBL/GenBank/DDBJ whole genome shotgun (WGS) entry which is preliminary data.</text>
</comment>
<dbReference type="Pfam" id="PF24883">
    <property type="entry name" value="NPHP3_N"/>
    <property type="match status" value="1"/>
</dbReference>
<organism evidence="4 5">
    <name type="scientific">Ceratobasidium theobromae</name>
    <dbReference type="NCBI Taxonomy" id="1582974"/>
    <lineage>
        <taxon>Eukaryota</taxon>
        <taxon>Fungi</taxon>
        <taxon>Dikarya</taxon>
        <taxon>Basidiomycota</taxon>
        <taxon>Agaricomycotina</taxon>
        <taxon>Agaricomycetes</taxon>
        <taxon>Cantharellales</taxon>
        <taxon>Ceratobasidiaceae</taxon>
        <taxon>Ceratobasidium</taxon>
    </lineage>
</organism>
<dbReference type="PANTHER" id="PTHR10039:SF16">
    <property type="entry name" value="GPI INOSITOL-DEACYLASE"/>
    <property type="match status" value="1"/>
</dbReference>
<keyword evidence="5" id="KW-1185">Reference proteome</keyword>
<keyword evidence="1" id="KW-0677">Repeat</keyword>
<protein>
    <recommendedName>
        <fullName evidence="3">Nephrocystin 3-like N-terminal domain-containing protein</fullName>
    </recommendedName>
</protein>
<dbReference type="InterPro" id="IPR027417">
    <property type="entry name" value="P-loop_NTPase"/>
</dbReference>
<feature type="compositionally biased region" description="Low complexity" evidence="2">
    <location>
        <begin position="61"/>
        <end position="83"/>
    </location>
</feature>
<feature type="compositionally biased region" description="Low complexity" evidence="2">
    <location>
        <begin position="679"/>
        <end position="689"/>
    </location>
</feature>
<feature type="compositionally biased region" description="Polar residues" evidence="2">
    <location>
        <begin position="710"/>
        <end position="728"/>
    </location>
</feature>
<proteinExistence type="predicted"/>
<reference evidence="4 5" key="1">
    <citation type="journal article" date="2019" name="Fungal Biol. Biotechnol.">
        <title>Draft genome sequence of fastidious pathogen Ceratobasidium theobromae, which causes vascular-streak dieback in Theobroma cacao.</title>
        <authorList>
            <person name="Ali S.S."/>
            <person name="Asman A."/>
            <person name="Shao J."/>
            <person name="Firmansyah A.P."/>
            <person name="Susilo A.W."/>
            <person name="Rosmana A."/>
            <person name="McMahon P."/>
            <person name="Junaid M."/>
            <person name="Guest D."/>
            <person name="Kheng T.Y."/>
            <person name="Meinhardt L.W."/>
            <person name="Bailey B.A."/>
        </authorList>
    </citation>
    <scope>NUCLEOTIDE SEQUENCE [LARGE SCALE GENOMIC DNA]</scope>
    <source>
        <strain evidence="4 5">CT2</strain>
    </source>
</reference>
<evidence type="ECO:0000313" key="5">
    <source>
        <dbReference type="Proteomes" id="UP000383932"/>
    </source>
</evidence>
<feature type="domain" description="Nephrocystin 3-like N-terminal" evidence="3">
    <location>
        <begin position="282"/>
        <end position="436"/>
    </location>
</feature>
<sequence length="1651" mass="185723">MDSEPELPVTAPALPRRRWYQDLSQKVKQKLVCHSGSNSPTPAPNSLTQSPSARSANPRGSSRLTPPSPRASLSRASAANLRPSTPPPVRSPSPGFRNAAWKALEVTLKGLQKSSELVPPLRPAIDGLIEFLTSFEAATRHRQDYDKMASDLDITLQFLNRYLEGSTSIQMTDIMTDIVRAVEEEIGTFGTQGHSSLRPGISAKYDEEDLVQRYRRIEQLFHRLQLEVSMGNWHATNATQTEARLNNLEPAKLSTYNSKLSVEINRRTCTENTRKAVLSGLDTWSGNPNAEKIFWMDGMAGTGKTTIACTFSGNLQLRGQLAASFFCTRTSPECRDANRIVPTIAYQLSRHSTPFRSVLGRALEKNPDVASLNITSQFEQLLKIPLFEVKDQLPNNLIVVIDALDECDDDRVVVQILDVLFRFSENLPIKFFVTSRPEPAIRERMLSPENVSRSILHLHEIERSMVQADIELYLHEELRFMSPSTTEVNELAALAGNLFIYAATVVRYIRPRKMSVDPRKRLEKVLSRSADSKSGFNPIDSLYSTILSAAIDDEELEQEDRELIKLVLWTAVCAREPITVETLATLGGVDDEVQALAALQPLRSVLHVSEETKLPTTTSPATNKPRHILRLLILGSFDRIVRHARETKNSEMLLLKVLHQAHDDRQAWIKERNKRIDSRASVAQRASAQPGPTLINREREGDREEEPELSQIQPTHSRSGNSTPTSPDASFVGPPPIQSPPSHRSLSPTPPLVPELDDARPGSPLRIIPNLPPAGTRNDLEIQYGEDEDESMYQAGYEATRDPPYIRLAYLSAMESSIIHHNSVAGVNSWLSAHITSLRLAGALPDHLNPLVTLGSVRSRLGLDTDPFMLQQPICSICYTPYSMKQVLTANDAQCTYRPGRKRCEGQIWTTKIANNAEKRCPTRQICYTRLVPALRRMFMRPSFIRALQAGRRAHERHKEGPTDTLYDICCGASMKSARIGMHRVFGADGSVRDEPESEGSERPLTNLEFGLALALNIDWFRSTPKGTESVGAVYLTIQNLERSVRFLPSNVILACLVPGPKEPPLEELNWVFQPIVDQIKLLYAGIAMKIHGEDRLVHVYTQLILNDADTPARCKSCGTAGHAHGTRFCRCNTEQGDINTAKGYDINNLVLTNEELLLCKAYESRCARTKAARNAIHKEFGIRWSALNELPDWRPYSSAPVDPMHNLFLGIVSHCWNDVLIAGIYFTAAQKRQFDRFLDNFEWPSGIGRLPKNLCEKGGVRKADEWRRLISILPLGLWAVWRDTATDTIPLGAPPIHDQTGDLPRFQRSYRLLYDLVVNLASACRIIASWAITHDDIKQAQWYLQEYCQGLLRMGIALKPNHHFCMHYQDFFLAFGPAYAWWLFSYERFNGLLEQVKINNKSDNTATSLMRFWIRLHRLHELVESLLSNITNEEKLTIAKLCYSQPGRGTLLAQAALPDSDNLDSDSESGVGNFQAIRTPQHSRIPTLQQVGNDIYLALLRFAQARWPDYHLKHDQNQEAGGTLFLLAQMVELLDFVYINGVRYGCTSSRRTLNDRHIVANFSDSQLHACRIEYLFRIHVKSEAPVLIAAVKCFVTSNNLPTMPWDLRCVILLRFAKGFASALEDHSPQKKKHPGSNLHDSRPIHIQFTP</sequence>
<dbReference type="OrthoDB" id="3248986at2759"/>
<dbReference type="PANTHER" id="PTHR10039">
    <property type="entry name" value="AMELOGENIN"/>
    <property type="match status" value="1"/>
</dbReference>
<feature type="region of interest" description="Disordered" evidence="2">
    <location>
        <begin position="1"/>
        <end position="94"/>
    </location>
</feature>
<evidence type="ECO:0000256" key="2">
    <source>
        <dbReference type="SAM" id="MobiDB-lite"/>
    </source>
</evidence>
<evidence type="ECO:0000256" key="1">
    <source>
        <dbReference type="ARBA" id="ARBA00022737"/>
    </source>
</evidence>
<gene>
    <name evidence="4" type="ORF">CTheo_5591</name>
</gene>
<evidence type="ECO:0000259" key="3">
    <source>
        <dbReference type="Pfam" id="PF24883"/>
    </source>
</evidence>
<feature type="region of interest" description="Disordered" evidence="2">
    <location>
        <begin position="1626"/>
        <end position="1651"/>
    </location>
</feature>
<dbReference type="Proteomes" id="UP000383932">
    <property type="component" value="Unassembled WGS sequence"/>
</dbReference>
<dbReference type="EMBL" id="SSOP01000132">
    <property type="protein sequence ID" value="KAB5590975.1"/>
    <property type="molecule type" value="Genomic_DNA"/>
</dbReference>
<dbReference type="Gene3D" id="3.40.50.300">
    <property type="entry name" value="P-loop containing nucleotide triphosphate hydrolases"/>
    <property type="match status" value="1"/>
</dbReference>
<accession>A0A5N5QGU7</accession>
<dbReference type="SUPFAM" id="SSF52540">
    <property type="entry name" value="P-loop containing nucleoside triphosphate hydrolases"/>
    <property type="match status" value="1"/>
</dbReference>
<feature type="region of interest" description="Disordered" evidence="2">
    <location>
        <begin position="677"/>
        <end position="777"/>
    </location>
</feature>
<name>A0A5N5QGU7_9AGAM</name>